<evidence type="ECO:0000256" key="4">
    <source>
        <dbReference type="ARBA" id="ARBA00022692"/>
    </source>
</evidence>
<evidence type="ECO:0000259" key="11">
    <source>
        <dbReference type="Pfam" id="PF01769"/>
    </source>
</evidence>
<dbReference type="WBParaSite" id="BXY_0239900.1">
    <property type="protein sequence ID" value="BXY_0239900.1"/>
    <property type="gene ID" value="BXY_0239900"/>
</dbReference>
<organism evidence="14 16">
    <name type="scientific">Bursaphelenchus xylophilus</name>
    <name type="common">Pinewood nematode worm</name>
    <name type="synonym">Aphelenchoides xylophilus</name>
    <dbReference type="NCBI Taxonomy" id="6326"/>
    <lineage>
        <taxon>Eukaryota</taxon>
        <taxon>Metazoa</taxon>
        <taxon>Ecdysozoa</taxon>
        <taxon>Nematoda</taxon>
        <taxon>Chromadorea</taxon>
        <taxon>Rhabditida</taxon>
        <taxon>Tylenchina</taxon>
        <taxon>Tylenchomorpha</taxon>
        <taxon>Aphelenchoidea</taxon>
        <taxon>Aphelenchoididae</taxon>
        <taxon>Bursaphelenchus</taxon>
    </lineage>
</organism>
<dbReference type="GO" id="GO:0005886">
    <property type="term" value="C:plasma membrane"/>
    <property type="evidence" value="ECO:0007669"/>
    <property type="project" value="TreeGrafter"/>
</dbReference>
<feature type="domain" description="SLC41A/MgtE integral membrane" evidence="11">
    <location>
        <begin position="290"/>
        <end position="432"/>
    </location>
</feature>
<feature type="transmembrane region" description="Helical" evidence="10">
    <location>
        <begin position="375"/>
        <end position="395"/>
    </location>
</feature>
<keyword evidence="3" id="KW-0813">Transport</keyword>
<evidence type="ECO:0000256" key="10">
    <source>
        <dbReference type="SAM" id="Phobius"/>
    </source>
</evidence>
<reference evidence="13" key="2">
    <citation type="submission" date="2020-08" db="EMBL/GenBank/DDBJ databases">
        <authorList>
            <person name="Kikuchi T."/>
        </authorList>
    </citation>
    <scope>NUCLEOTIDE SEQUENCE</scope>
    <source>
        <strain evidence="12">Ka4C1</strain>
    </source>
</reference>
<keyword evidence="15" id="KW-1185">Reference proteome</keyword>
<feature type="transmembrane region" description="Helical" evidence="10">
    <location>
        <begin position="156"/>
        <end position="185"/>
    </location>
</feature>
<dbReference type="AlphaFoldDB" id="A0A1I7RNW0"/>
<dbReference type="SUPFAM" id="SSF161093">
    <property type="entry name" value="MgtE membrane domain-like"/>
    <property type="match status" value="2"/>
</dbReference>
<dbReference type="GO" id="GO:0008324">
    <property type="term" value="F:monoatomic cation transmembrane transporter activity"/>
    <property type="evidence" value="ECO:0007669"/>
    <property type="project" value="InterPro"/>
</dbReference>
<gene>
    <name evidence="12" type="ORF">BXYJ_LOCUS12325</name>
</gene>
<keyword evidence="7" id="KW-0406">Ion transport</keyword>
<dbReference type="EMBL" id="CAJFCV020000005">
    <property type="protein sequence ID" value="CAG9124334.1"/>
    <property type="molecule type" value="Genomic_DNA"/>
</dbReference>
<dbReference type="InterPro" id="IPR006667">
    <property type="entry name" value="SLC41_membr_dom"/>
</dbReference>
<evidence type="ECO:0000256" key="2">
    <source>
        <dbReference type="ARBA" id="ARBA00009749"/>
    </source>
</evidence>
<keyword evidence="6 10" id="KW-1133">Transmembrane helix</keyword>
<keyword evidence="4 10" id="KW-0812">Transmembrane</keyword>
<dbReference type="OrthoDB" id="5791097at2759"/>
<dbReference type="Proteomes" id="UP000659654">
    <property type="component" value="Unassembled WGS sequence"/>
</dbReference>
<dbReference type="EMBL" id="CAJFDI010000005">
    <property type="protein sequence ID" value="CAD5232234.1"/>
    <property type="molecule type" value="Genomic_DNA"/>
</dbReference>
<evidence type="ECO:0000256" key="8">
    <source>
        <dbReference type="ARBA" id="ARBA00023136"/>
    </source>
</evidence>
<feature type="transmembrane region" description="Helical" evidence="10">
    <location>
        <begin position="34"/>
        <end position="59"/>
    </location>
</feature>
<name>A0A1I7RNW0_BURXY</name>
<evidence type="ECO:0000256" key="5">
    <source>
        <dbReference type="ARBA" id="ARBA00022842"/>
    </source>
</evidence>
<feature type="region of interest" description="Disordered" evidence="9">
    <location>
        <begin position="1"/>
        <end position="27"/>
    </location>
</feature>
<evidence type="ECO:0000256" key="6">
    <source>
        <dbReference type="ARBA" id="ARBA00022989"/>
    </source>
</evidence>
<evidence type="ECO:0000313" key="14">
    <source>
        <dbReference type="Proteomes" id="UP000095284"/>
    </source>
</evidence>
<keyword evidence="8 10" id="KW-0472">Membrane</keyword>
<dbReference type="PANTHER" id="PTHR16228">
    <property type="entry name" value="DIVALENT CATION TRANSPORTER SOLUTE CARRIER FAMILY 41"/>
    <property type="match status" value="1"/>
</dbReference>
<evidence type="ECO:0000313" key="15">
    <source>
        <dbReference type="Proteomes" id="UP000659654"/>
    </source>
</evidence>
<accession>A0A1I7RNW0</accession>
<feature type="domain" description="SLC41A/MgtE integral membrane" evidence="11">
    <location>
        <begin position="79"/>
        <end position="211"/>
    </location>
</feature>
<feature type="transmembrane region" description="Helical" evidence="10">
    <location>
        <begin position="122"/>
        <end position="144"/>
    </location>
</feature>
<evidence type="ECO:0000256" key="7">
    <source>
        <dbReference type="ARBA" id="ARBA00023065"/>
    </source>
</evidence>
<comment type="similarity">
    <text evidence="2">Belongs to the SLC41A transporter family.</text>
</comment>
<evidence type="ECO:0000313" key="16">
    <source>
        <dbReference type="WBParaSite" id="BXY_0239900.1"/>
    </source>
</evidence>
<sequence>MVSATEDDKNSGSELIAKSGEEKQKDNEEEPESLLVFFLQATPALILAALGTIFTGYLYNIAEGSEFFSEIREAFMVAPPILGLKGNIEMTLVSRLSTMAHRKSTKAKWKDWFFSLYVNLTLLWTQAFFLTVATCLLTSVALAFENTILGKDVIILFSSALTSTTLAAVILGTIMCFLVCFSIYIKANPDNIATPLSASASDVVTLTLFMYIGTGEIKLERIHYAINLIPIILNIIMLPGMIYVAFMNDDTRPTLLFGWTFLVLAVLLSSLGGYIFKWASAHYPNSVIFQPLLSSLCGNRASIMCSRLSTEYNVSNEKKTSTLNDSLLHLCSPVTVFGCKDSHSKCGVLLIVTAVPFQWLFVIVLSFIYKGPNEVWFMVMLVAASLVQVTFLIYLSHCLVALFSRFDLDPDNCTIPVITSLGDLTGAGMLYFVCFIAHKIVPQTLETPI</sequence>
<evidence type="ECO:0000256" key="3">
    <source>
        <dbReference type="ARBA" id="ARBA00022448"/>
    </source>
</evidence>
<dbReference type="Gene3D" id="1.10.357.20">
    <property type="entry name" value="SLC41 divalent cation transporters, integral membrane domain"/>
    <property type="match status" value="2"/>
</dbReference>
<dbReference type="InterPro" id="IPR045349">
    <property type="entry name" value="SLC41A1-3"/>
</dbReference>
<evidence type="ECO:0000256" key="1">
    <source>
        <dbReference type="ARBA" id="ARBA00004141"/>
    </source>
</evidence>
<feature type="transmembrane region" description="Helical" evidence="10">
    <location>
        <begin position="224"/>
        <end position="244"/>
    </location>
</feature>
<dbReference type="PANTHER" id="PTHR16228:SF21">
    <property type="entry name" value="SLC41A_MGTE INTEGRAL MEMBRANE DOMAIN-CONTAINING PROTEIN"/>
    <property type="match status" value="1"/>
</dbReference>
<feature type="transmembrane region" description="Helical" evidence="10">
    <location>
        <begin position="256"/>
        <end position="276"/>
    </location>
</feature>
<comment type="subcellular location">
    <subcellularLocation>
        <location evidence="1">Membrane</location>
        <topology evidence="1">Multi-pass membrane protein</topology>
    </subcellularLocation>
</comment>
<evidence type="ECO:0000313" key="12">
    <source>
        <dbReference type="EMBL" id="CAD5232234.1"/>
    </source>
</evidence>
<feature type="compositionally biased region" description="Basic and acidic residues" evidence="9">
    <location>
        <begin position="1"/>
        <end position="11"/>
    </location>
</feature>
<dbReference type="Proteomes" id="UP000582659">
    <property type="component" value="Unassembled WGS sequence"/>
</dbReference>
<dbReference type="InterPro" id="IPR036739">
    <property type="entry name" value="SLC41_membr_dom_sf"/>
</dbReference>
<dbReference type="Proteomes" id="UP000095284">
    <property type="component" value="Unplaced"/>
</dbReference>
<protein>
    <submittedName>
        <fullName evidence="12">(pine wood nematode) hypothetical protein</fullName>
    </submittedName>
</protein>
<evidence type="ECO:0000256" key="9">
    <source>
        <dbReference type="SAM" id="MobiDB-lite"/>
    </source>
</evidence>
<feature type="transmembrane region" description="Helical" evidence="10">
    <location>
        <begin position="191"/>
        <end position="212"/>
    </location>
</feature>
<proteinExistence type="inferred from homology"/>
<keyword evidence="5" id="KW-0460">Magnesium</keyword>
<dbReference type="Pfam" id="PF01769">
    <property type="entry name" value="MgtE"/>
    <property type="match status" value="2"/>
</dbReference>
<reference evidence="16" key="1">
    <citation type="submission" date="2016-11" db="UniProtKB">
        <authorList>
            <consortium name="WormBaseParasite"/>
        </authorList>
    </citation>
    <scope>IDENTIFICATION</scope>
</reference>
<evidence type="ECO:0000313" key="13">
    <source>
        <dbReference type="EMBL" id="CAG9124334.1"/>
    </source>
</evidence>
<feature type="transmembrane region" description="Helical" evidence="10">
    <location>
        <begin position="348"/>
        <end position="369"/>
    </location>
</feature>
<dbReference type="eggNOG" id="KOG3788">
    <property type="taxonomic scope" value="Eukaryota"/>
</dbReference>